<reference evidence="1 2" key="1">
    <citation type="journal article" date="2021" name="Hortic Res">
        <title>High-quality reference genome and annotation aids understanding of berry development for evergreen blueberry (Vaccinium darrowii).</title>
        <authorList>
            <person name="Yu J."/>
            <person name="Hulse-Kemp A.M."/>
            <person name="Babiker E."/>
            <person name="Staton M."/>
        </authorList>
    </citation>
    <scope>NUCLEOTIDE SEQUENCE [LARGE SCALE GENOMIC DNA]</scope>
    <source>
        <strain evidence="2">cv. NJ 8807/NJ 8810</strain>
        <tissue evidence="1">Young leaf</tissue>
    </source>
</reference>
<dbReference type="EMBL" id="CM037162">
    <property type="protein sequence ID" value="KAH7862430.1"/>
    <property type="molecule type" value="Genomic_DNA"/>
</dbReference>
<proteinExistence type="predicted"/>
<name>A0ACB7Z9A7_9ERIC</name>
<evidence type="ECO:0000313" key="2">
    <source>
        <dbReference type="Proteomes" id="UP000828048"/>
    </source>
</evidence>
<evidence type="ECO:0000313" key="1">
    <source>
        <dbReference type="EMBL" id="KAH7862430.1"/>
    </source>
</evidence>
<gene>
    <name evidence="1" type="ORF">Vadar_004726</name>
</gene>
<organism evidence="1 2">
    <name type="scientific">Vaccinium darrowii</name>
    <dbReference type="NCBI Taxonomy" id="229202"/>
    <lineage>
        <taxon>Eukaryota</taxon>
        <taxon>Viridiplantae</taxon>
        <taxon>Streptophyta</taxon>
        <taxon>Embryophyta</taxon>
        <taxon>Tracheophyta</taxon>
        <taxon>Spermatophyta</taxon>
        <taxon>Magnoliopsida</taxon>
        <taxon>eudicotyledons</taxon>
        <taxon>Gunneridae</taxon>
        <taxon>Pentapetalae</taxon>
        <taxon>asterids</taxon>
        <taxon>Ericales</taxon>
        <taxon>Ericaceae</taxon>
        <taxon>Vaccinioideae</taxon>
        <taxon>Vaccinieae</taxon>
        <taxon>Vaccinium</taxon>
    </lineage>
</organism>
<dbReference type="Proteomes" id="UP000828048">
    <property type="component" value="Chromosome 12"/>
</dbReference>
<keyword evidence="2" id="KW-1185">Reference proteome</keyword>
<comment type="caution">
    <text evidence="1">The sequence shown here is derived from an EMBL/GenBank/DDBJ whole genome shotgun (WGS) entry which is preliminary data.</text>
</comment>
<sequence length="591" mass="64348">MKGVVIAIVVLAMVQLMLAPSQAAVTCGQVDACLVPCMSYLIGGGNPQKECCDGVRSLKGLASNTADKRATCNCVKAAANRYSNIKDDAAQALPTKCGVPMDVPISKTTNCDARRVLEPRFLLNTTSAAQPTFELKRGTNEEASVDQSPVDQSVADLELEKGSKSVHSLMDRWTGILKVPLHAKSKVHYKVAVSLCLSSSSKTLAIPTTNAIFFSGDRCEGTGNPVIERLSNLERIAEILVSKFGGSVNAWVIVASTFNGPFAVYKDFIPTVNSWGEPKSYNPKGFPASVSTVTLLSNCLQQAKHFISRRHEDSYEAGVPSSYLPLPKTLILGFSKGGTVLNQLVTELGMDGGPVNIQEGRNQMIPRSKESLLDSIAEIHYVDVGLNSAGAYINEGDVIERLSKRLMQRASGIRFVLHGTPRQWCDSRRVWIKGEKEKLLQLLRLGAQSSGGKLQFMLVVPATERNRRDTTLPTATSSMLRQSTNPISIKLRQCVARALMASPSMSRMPESLSFLRFRQQTAIALICNSATPVTKRPKLKDRNEKKGSVGNILTEVPADFMQTPCSKIYYCISDFVPTKPELLQIFTTGGK</sequence>
<accession>A0ACB7Z9A7</accession>
<protein>
    <submittedName>
        <fullName evidence="1">Uncharacterized protein</fullName>
    </submittedName>
</protein>